<proteinExistence type="predicted"/>
<evidence type="ECO:0000313" key="2">
    <source>
        <dbReference type="Proteomes" id="UP001165205"/>
    </source>
</evidence>
<accession>A0AAN5C1U4</accession>
<protein>
    <submittedName>
        <fullName evidence="1">Unnamed protein product</fullName>
    </submittedName>
</protein>
<dbReference type="Proteomes" id="UP001165205">
    <property type="component" value="Unassembled WGS sequence"/>
</dbReference>
<name>A0AAN5C1U4_ASPOZ</name>
<organism evidence="1 2">
    <name type="scientific">Aspergillus oryzae</name>
    <name type="common">Yellow koji mold</name>
    <dbReference type="NCBI Taxonomy" id="5062"/>
    <lineage>
        <taxon>Eukaryota</taxon>
        <taxon>Fungi</taxon>
        <taxon>Dikarya</taxon>
        <taxon>Ascomycota</taxon>
        <taxon>Pezizomycotina</taxon>
        <taxon>Eurotiomycetes</taxon>
        <taxon>Eurotiomycetidae</taxon>
        <taxon>Eurotiales</taxon>
        <taxon>Aspergillaceae</taxon>
        <taxon>Aspergillus</taxon>
        <taxon>Aspergillus subgen. Circumdati</taxon>
    </lineage>
</organism>
<evidence type="ECO:0000313" key="1">
    <source>
        <dbReference type="EMBL" id="GMG36276.1"/>
    </source>
</evidence>
<gene>
    <name evidence="1" type="ORF">Aory04_001133900</name>
</gene>
<dbReference type="EMBL" id="BSYA01000194">
    <property type="protein sequence ID" value="GMG36276.1"/>
    <property type="molecule type" value="Genomic_DNA"/>
</dbReference>
<comment type="caution">
    <text evidence="1">The sequence shown here is derived from an EMBL/GenBank/DDBJ whole genome shotgun (WGS) entry which is preliminary data.</text>
</comment>
<reference evidence="1" key="1">
    <citation type="submission" date="2023-04" db="EMBL/GenBank/DDBJ databases">
        <title>Aspergillus oryzae NBRC 4228.</title>
        <authorList>
            <person name="Ichikawa N."/>
            <person name="Sato H."/>
            <person name="Tonouchi N."/>
        </authorList>
    </citation>
    <scope>NUCLEOTIDE SEQUENCE</scope>
    <source>
        <strain evidence="1">NBRC 4228</strain>
    </source>
</reference>
<sequence length="141" mass="14491">MRTTPVLGELDLDQILGGTLGAATHRSTLTAERREGVGIVLSTVVHIFCAVFEALQAVRGAGDGDVAEGAFANVHKFAIPPVRADGEVRPVVVARVEEESLLAGAEAWFGEAGAHDSHEQSTLMDVVSGLVGPAVPAPATG</sequence>
<dbReference type="AlphaFoldDB" id="A0AAN5C1U4"/>